<evidence type="ECO:0000313" key="3">
    <source>
        <dbReference type="Proteomes" id="UP001648503"/>
    </source>
</evidence>
<keyword evidence="3" id="KW-1185">Reference proteome</keyword>
<proteinExistence type="predicted"/>
<dbReference type="Proteomes" id="UP001648503">
    <property type="component" value="Unassembled WGS sequence"/>
</dbReference>
<name>A0ABQ8FEM1_9FUNG</name>
<protein>
    <submittedName>
        <fullName evidence="2">Uncharacterized protein</fullName>
    </submittedName>
</protein>
<evidence type="ECO:0000313" key="2">
    <source>
        <dbReference type="EMBL" id="KAH6596967.1"/>
    </source>
</evidence>
<feature type="region of interest" description="Disordered" evidence="1">
    <location>
        <begin position="18"/>
        <end position="52"/>
    </location>
</feature>
<accession>A0ABQ8FEM1</accession>
<evidence type="ECO:0000256" key="1">
    <source>
        <dbReference type="SAM" id="MobiDB-lite"/>
    </source>
</evidence>
<sequence length="89" mass="9330">MSLFETRSYQPVLNTRENSVTLMSLERRANSGRSSGGNSGSGTPPSPESTFEKAKNTIDTVFGKGAFNCGKLSATIDNVGDGILGCPTI</sequence>
<organism evidence="2 3">
    <name type="scientific">Batrachochytrium salamandrivorans</name>
    <dbReference type="NCBI Taxonomy" id="1357716"/>
    <lineage>
        <taxon>Eukaryota</taxon>
        <taxon>Fungi</taxon>
        <taxon>Fungi incertae sedis</taxon>
        <taxon>Chytridiomycota</taxon>
        <taxon>Chytridiomycota incertae sedis</taxon>
        <taxon>Chytridiomycetes</taxon>
        <taxon>Rhizophydiales</taxon>
        <taxon>Rhizophydiales incertae sedis</taxon>
        <taxon>Batrachochytrium</taxon>
    </lineage>
</organism>
<reference evidence="2 3" key="1">
    <citation type="submission" date="2021-02" db="EMBL/GenBank/DDBJ databases">
        <title>Variation within the Batrachochytrium salamandrivorans European outbreak.</title>
        <authorList>
            <person name="Kelly M."/>
            <person name="Pasmans F."/>
            <person name="Shea T.P."/>
            <person name="Munoz J.F."/>
            <person name="Carranza S."/>
            <person name="Cuomo C.A."/>
            <person name="Martel A."/>
        </authorList>
    </citation>
    <scope>NUCLEOTIDE SEQUENCE [LARGE SCALE GENOMIC DNA]</scope>
    <source>
        <strain evidence="2 3">AMFP18/2</strain>
    </source>
</reference>
<comment type="caution">
    <text evidence="2">The sequence shown here is derived from an EMBL/GenBank/DDBJ whole genome shotgun (WGS) entry which is preliminary data.</text>
</comment>
<gene>
    <name evidence="2" type="ORF">BASA50_004725</name>
</gene>
<dbReference type="EMBL" id="JAFCIX010000172">
    <property type="protein sequence ID" value="KAH6596967.1"/>
    <property type="molecule type" value="Genomic_DNA"/>
</dbReference>